<dbReference type="EMBL" id="MU970047">
    <property type="protein sequence ID" value="KAK9324730.1"/>
    <property type="molecule type" value="Genomic_DNA"/>
</dbReference>
<accession>A0ACC3TUK6</accession>
<gene>
    <name evidence="1" type="ORF">V1517DRAFT_316705</name>
</gene>
<reference evidence="2" key="1">
    <citation type="journal article" date="2024" name="Front. Bioeng. Biotechnol.">
        <title>Genome-scale model development and genomic sequencing of the oleaginous clade Lipomyces.</title>
        <authorList>
            <person name="Czajka J.J."/>
            <person name="Han Y."/>
            <person name="Kim J."/>
            <person name="Mondo S.J."/>
            <person name="Hofstad B.A."/>
            <person name="Robles A."/>
            <person name="Haridas S."/>
            <person name="Riley R."/>
            <person name="LaButti K."/>
            <person name="Pangilinan J."/>
            <person name="Andreopoulos W."/>
            <person name="Lipzen A."/>
            <person name="Yan J."/>
            <person name="Wang M."/>
            <person name="Ng V."/>
            <person name="Grigoriev I.V."/>
            <person name="Spatafora J.W."/>
            <person name="Magnuson J.K."/>
            <person name="Baker S.E."/>
            <person name="Pomraning K.R."/>
        </authorList>
    </citation>
    <scope>NUCLEOTIDE SEQUENCE [LARGE SCALE GENOMIC DNA]</scope>
    <source>
        <strain evidence="2">CBS 10300</strain>
    </source>
</reference>
<comment type="caution">
    <text evidence="1">The sequence shown here is derived from an EMBL/GenBank/DDBJ whole genome shotgun (WGS) entry which is preliminary data.</text>
</comment>
<name>A0ACC3TUK6_9ASCO</name>
<evidence type="ECO:0000313" key="1">
    <source>
        <dbReference type="EMBL" id="KAK9324730.1"/>
    </source>
</evidence>
<organism evidence="1 2">
    <name type="scientific">Lipomyces orientalis</name>
    <dbReference type="NCBI Taxonomy" id="1233043"/>
    <lineage>
        <taxon>Eukaryota</taxon>
        <taxon>Fungi</taxon>
        <taxon>Dikarya</taxon>
        <taxon>Ascomycota</taxon>
        <taxon>Saccharomycotina</taxon>
        <taxon>Lipomycetes</taxon>
        <taxon>Lipomycetales</taxon>
        <taxon>Lipomycetaceae</taxon>
        <taxon>Lipomyces</taxon>
    </lineage>
</organism>
<protein>
    <submittedName>
        <fullName evidence="1">ATP synthase regulation protein NCA2-domain-containing protein</fullName>
    </submittedName>
</protein>
<keyword evidence="2" id="KW-1185">Reference proteome</keyword>
<proteinExistence type="predicted"/>
<sequence length="428" mass="46230">MSPLSTVYKDVQSKQQQLRHLRDTQSAALGLLVGESVPLGRETDWRRTVERAVDVMEAIVAGVSEPDQAVDSFEASVSAVSFSSSSSSSSSSPSVVARKILKITTDGLPAQAARHAAVVAAAGRPSAVTRYWPACVGAVALSGTVLRILFNRRASIGQWLADASATAVDFWQNWVVEPAKNIVATIRHDDSAQVAIVGRKSLEADMASLERMVVDFAVDNAAAPGGGGASLSADDVAAIRDGVREGDVSAVLRVYERELKAPLRNAVRGELVRTLLIQIQKTKVDVEVAITGIDRLLKSQELVFGVVAALPSSVACYVAAGYARRLWSGKGVRTRADVKATVVRTLGNVERILTTSSRTGAGERLTYTDEGKVLCEVHVLRNSPAVIPRELRRDWARDLGDLEDIRLGVERQRHTVERIWRVYGRFLA</sequence>
<dbReference type="Proteomes" id="UP001489719">
    <property type="component" value="Unassembled WGS sequence"/>
</dbReference>
<evidence type="ECO:0000313" key="2">
    <source>
        <dbReference type="Proteomes" id="UP001489719"/>
    </source>
</evidence>